<dbReference type="Pfam" id="PF08863">
    <property type="entry name" value="YolD"/>
    <property type="match status" value="1"/>
</dbReference>
<reference evidence="1 2" key="1">
    <citation type="submission" date="2018-08" db="EMBL/GenBank/DDBJ databases">
        <title>A genome reference for cultivated species of the human gut microbiota.</title>
        <authorList>
            <person name="Zou Y."/>
            <person name="Xue W."/>
            <person name="Luo G."/>
        </authorList>
    </citation>
    <scope>NUCLEOTIDE SEQUENCE [LARGE SCALE GENOMIC DNA]</scope>
    <source>
        <strain evidence="1 2">OF01-2LB</strain>
    </source>
</reference>
<accession>A0A3E2VNF5</accession>
<dbReference type="OrthoDB" id="361760at2"/>
<evidence type="ECO:0000313" key="2">
    <source>
        <dbReference type="Proteomes" id="UP000260025"/>
    </source>
</evidence>
<comment type="caution">
    <text evidence="1">The sequence shown here is derived from an EMBL/GenBank/DDBJ whole genome shotgun (WGS) entry which is preliminary data.</text>
</comment>
<protein>
    <recommendedName>
        <fullName evidence="3">YolD-like family protein</fullName>
    </recommendedName>
</protein>
<name>A0A3E2VNF5_CLOIN</name>
<proteinExistence type="predicted"/>
<gene>
    <name evidence="1" type="ORF">DXA38_17875</name>
</gene>
<dbReference type="AlphaFoldDB" id="A0A3E2VNF5"/>
<sequence>MQNEQNHANRAKLFLPFDSLKGFRDYLKCKERVVVDRKQLSSDACEELNRKLQKIQKGQMVKIIYYDQQDYVELEGMVSRFDPEYLHIIQIVDKVIHIRDIIEIDTEDLKNLYKK</sequence>
<dbReference type="RefSeq" id="WP_117444380.1">
    <property type="nucleotide sequence ID" value="NZ_JAJFEN010000003.1"/>
</dbReference>
<evidence type="ECO:0008006" key="3">
    <source>
        <dbReference type="Google" id="ProtNLM"/>
    </source>
</evidence>
<organism evidence="1 2">
    <name type="scientific">Clostridium innocuum</name>
    <dbReference type="NCBI Taxonomy" id="1522"/>
    <lineage>
        <taxon>Bacteria</taxon>
        <taxon>Bacillati</taxon>
        <taxon>Bacillota</taxon>
        <taxon>Clostridia</taxon>
        <taxon>Eubacteriales</taxon>
        <taxon>Clostridiaceae</taxon>
        <taxon>Clostridium</taxon>
    </lineage>
</organism>
<dbReference type="Proteomes" id="UP000260025">
    <property type="component" value="Unassembled WGS sequence"/>
</dbReference>
<evidence type="ECO:0000313" key="1">
    <source>
        <dbReference type="EMBL" id="RGC12203.1"/>
    </source>
</evidence>
<dbReference type="EMBL" id="QVEV01000035">
    <property type="protein sequence ID" value="RGC12203.1"/>
    <property type="molecule type" value="Genomic_DNA"/>
</dbReference>
<dbReference type="InterPro" id="IPR014962">
    <property type="entry name" value="YolD"/>
</dbReference>